<proteinExistence type="predicted"/>
<evidence type="ECO:0000256" key="2">
    <source>
        <dbReference type="SAM" id="SignalP"/>
    </source>
</evidence>
<evidence type="ECO:0000313" key="4">
    <source>
        <dbReference type="Proteomes" id="UP000589036"/>
    </source>
</evidence>
<sequence>MAFGHRGATLAGGALVMAALQSCAALEGSESSPSPTPSPTPSDTGSSVEEAGLEAYENMWDVVIEASHNGEADPSDLDRYASGDALALMRQTLQGAGDDGVTVVGEPALDPHVTEVSPASDPDTVVILDCVDDSRWVEQGQSSPTESEAPDEDRPRKVDATVSHDGLAWRVSQLRIWEQGTC</sequence>
<evidence type="ECO:0000256" key="1">
    <source>
        <dbReference type="SAM" id="MobiDB-lite"/>
    </source>
</evidence>
<dbReference type="RefSeq" id="WP_179645587.1">
    <property type="nucleotide sequence ID" value="NZ_BAAAYY010000019.1"/>
</dbReference>
<feature type="signal peptide" evidence="2">
    <location>
        <begin position="1"/>
        <end position="24"/>
    </location>
</feature>
<feature type="chain" id="PRO_5032598276" description="Secreted protein/lipoprotein" evidence="2">
    <location>
        <begin position="25"/>
        <end position="182"/>
    </location>
</feature>
<gene>
    <name evidence="3" type="ORF">HDA32_005150</name>
</gene>
<comment type="caution">
    <text evidence="3">The sequence shown here is derived from an EMBL/GenBank/DDBJ whole genome shotgun (WGS) entry which is preliminary data.</text>
</comment>
<keyword evidence="4" id="KW-1185">Reference proteome</keyword>
<organism evidence="3 4">
    <name type="scientific">Spinactinospora alkalitolerans</name>
    <dbReference type="NCBI Taxonomy" id="687207"/>
    <lineage>
        <taxon>Bacteria</taxon>
        <taxon>Bacillati</taxon>
        <taxon>Actinomycetota</taxon>
        <taxon>Actinomycetes</taxon>
        <taxon>Streptosporangiales</taxon>
        <taxon>Nocardiopsidaceae</taxon>
        <taxon>Spinactinospora</taxon>
    </lineage>
</organism>
<protein>
    <recommendedName>
        <fullName evidence="5">Secreted protein/lipoprotein</fullName>
    </recommendedName>
</protein>
<evidence type="ECO:0008006" key="5">
    <source>
        <dbReference type="Google" id="ProtNLM"/>
    </source>
</evidence>
<feature type="region of interest" description="Disordered" evidence="1">
    <location>
        <begin position="25"/>
        <end position="53"/>
    </location>
</feature>
<dbReference type="Proteomes" id="UP000589036">
    <property type="component" value="Unassembled WGS sequence"/>
</dbReference>
<keyword evidence="2" id="KW-0732">Signal</keyword>
<accession>A0A852U7X2</accession>
<dbReference type="EMBL" id="JACCCC010000001">
    <property type="protein sequence ID" value="NYE50030.1"/>
    <property type="molecule type" value="Genomic_DNA"/>
</dbReference>
<evidence type="ECO:0000313" key="3">
    <source>
        <dbReference type="EMBL" id="NYE50030.1"/>
    </source>
</evidence>
<reference evidence="3 4" key="1">
    <citation type="submission" date="2020-07" db="EMBL/GenBank/DDBJ databases">
        <title>Sequencing the genomes of 1000 actinobacteria strains.</title>
        <authorList>
            <person name="Klenk H.-P."/>
        </authorList>
    </citation>
    <scope>NUCLEOTIDE SEQUENCE [LARGE SCALE GENOMIC DNA]</scope>
    <source>
        <strain evidence="3 4">CXB654</strain>
    </source>
</reference>
<name>A0A852U7X2_9ACTN</name>
<dbReference type="AlphaFoldDB" id="A0A852U7X2"/>
<feature type="region of interest" description="Disordered" evidence="1">
    <location>
        <begin position="135"/>
        <end position="162"/>
    </location>
</feature>
<dbReference type="PROSITE" id="PS51257">
    <property type="entry name" value="PROKAR_LIPOPROTEIN"/>
    <property type="match status" value="1"/>
</dbReference>